<reference evidence="1 2" key="1">
    <citation type="submission" date="2017-02" db="EMBL/GenBank/DDBJ databases">
        <authorList>
            <person name="Guo L."/>
        </authorList>
    </citation>
    <scope>NUCLEOTIDE SEQUENCE [LARGE SCALE GENOMIC DNA]</scope>
    <source>
        <strain evidence="1 2">PRS09-11288</strain>
    </source>
</reference>
<gene>
    <name evidence="1" type="ORF">B2J77_09295</name>
</gene>
<evidence type="ECO:0000313" key="1">
    <source>
        <dbReference type="EMBL" id="AQW68393.1"/>
    </source>
</evidence>
<organism evidence="1 2">
    <name type="scientific">Pseudomonas parafulva</name>
    <dbReference type="NCBI Taxonomy" id="157782"/>
    <lineage>
        <taxon>Bacteria</taxon>
        <taxon>Pseudomonadati</taxon>
        <taxon>Pseudomonadota</taxon>
        <taxon>Gammaproteobacteria</taxon>
        <taxon>Pseudomonadales</taxon>
        <taxon>Pseudomonadaceae</taxon>
        <taxon>Pseudomonas</taxon>
    </lineage>
</organism>
<dbReference type="Proteomes" id="UP000191010">
    <property type="component" value="Chromosome"/>
</dbReference>
<dbReference type="EMBL" id="CP019952">
    <property type="protein sequence ID" value="AQW68393.1"/>
    <property type="molecule type" value="Genomic_DNA"/>
</dbReference>
<keyword evidence="2" id="KW-1185">Reference proteome</keyword>
<protein>
    <submittedName>
        <fullName evidence="1">Uncharacterized protein</fullName>
    </submittedName>
</protein>
<accession>A0ABM6J1W7</accession>
<proteinExistence type="predicted"/>
<name>A0ABM6J1W7_9PSED</name>
<evidence type="ECO:0000313" key="2">
    <source>
        <dbReference type="Proteomes" id="UP000191010"/>
    </source>
</evidence>
<sequence length="100" mass="11205">MAAGLEVYDPAGRLIVNMATVFSMHQGYFDTNAINGAAAMPPMPAGKSRFYYIVSLQDTNKWRGKKPGVTISGDTISWVYQHSTWFGQFSANCRIFYGYY</sequence>